<comment type="caution">
    <text evidence="1">The sequence shown here is derived from an EMBL/GenBank/DDBJ whole genome shotgun (WGS) entry which is preliminary data.</text>
</comment>
<gene>
    <name evidence="1" type="ORF">E5331_08775</name>
</gene>
<name>A0AC61RG99_9BACT</name>
<organism evidence="1 2">
    <name type="scientific">Lepagella muris</name>
    <dbReference type="NCBI Taxonomy" id="3032870"/>
    <lineage>
        <taxon>Bacteria</taxon>
        <taxon>Pseudomonadati</taxon>
        <taxon>Bacteroidota</taxon>
        <taxon>Bacteroidia</taxon>
        <taxon>Bacteroidales</taxon>
        <taxon>Muribaculaceae</taxon>
        <taxon>Lepagella</taxon>
    </lineage>
</organism>
<accession>A0AC61RG99</accession>
<protein>
    <submittedName>
        <fullName evidence="1">S9 family peptidase</fullName>
    </submittedName>
</protein>
<proteinExistence type="predicted"/>
<evidence type="ECO:0000313" key="1">
    <source>
        <dbReference type="EMBL" id="TGY78892.1"/>
    </source>
</evidence>
<sequence>MPWENRTANDDSPFAQGSSQTYNGKLLLDDVVAGRLISTRGAGALEWLKDGERYSRLEPNADGGKDVVAYRAKDNRREVLIPAEMFTDKSTGKRIPVRSISWSADNDKVLVYTNTRKVWRYDTRGDYWVLIPADGTFRQLGKGLPEASLMFAKFSPDGTRVAYVSGNNIYVENIADGKITRLTDDGNDKIVNGTFDWVYEEEFGCRDGFRWSPDSRYIAYWQSDTDGTGFFDIINNVDSIYPTYNRFPYPKAGSMNSDVKVGYVSADGGKTSWINLPGDPRENYVPRMEFIPGSNDLFIQQMNRQQNTNRVWIASVGSTSAENIFTDTDAAWLDTNDDVEWLDGGKWFTWLSERDGWRHLYKISRDGKQILPITHGDFDYVERVGTDMKNGLTYFIASPDNFTQRYLYSARLDGKGDAVRVSPADQSGQHRYHMSPTGKWAVHTFSNAAKPPVIDMVSFPRHRSVRVIEDNAEARSQYAALGLNPKEFVKTKSGDLTLDAWMIKPIDFDPTKKYPVIVEVYGEPASSTVQDVWGGGDLWNQYMANLGYIIVSIDNRGANVPRGREWRKCIYGEVGTFASEDQARGITDLARQYPFIDSSRIGITGWSGGGSQTLNCMFRYPDVFSTGIAIAFVADQRTYDTIYQERYMDTPQNNPDGYRKGSPITYADGLQGNLLLIHGTGDDNVHYQNCEMLVNELVRHGKVFSQVSYPMRTHAINERPGTTLHLRKTMAKYWLDNLPSGAK</sequence>
<keyword evidence="2" id="KW-1185">Reference proteome</keyword>
<reference evidence="1" key="1">
    <citation type="submission" date="2019-04" db="EMBL/GenBank/DDBJ databases">
        <title>Microbes associate with the intestines of laboratory mice.</title>
        <authorList>
            <person name="Navarre W."/>
            <person name="Wong E."/>
            <person name="Huang K."/>
            <person name="Tropini C."/>
            <person name="Ng K."/>
            <person name="Yu B."/>
        </authorList>
    </citation>
    <scope>NUCLEOTIDE SEQUENCE</scope>
    <source>
        <strain evidence="1">NM04_E33</strain>
    </source>
</reference>
<evidence type="ECO:0000313" key="2">
    <source>
        <dbReference type="Proteomes" id="UP000306319"/>
    </source>
</evidence>
<dbReference type="Proteomes" id="UP000306319">
    <property type="component" value="Unassembled WGS sequence"/>
</dbReference>
<dbReference type="EMBL" id="SRYB01000010">
    <property type="protein sequence ID" value="TGY78892.1"/>
    <property type="molecule type" value="Genomic_DNA"/>
</dbReference>